<keyword evidence="5" id="KW-0547">Nucleotide-binding</keyword>
<dbReference type="SMART" id="SM00490">
    <property type="entry name" value="HELICc"/>
    <property type="match status" value="1"/>
</dbReference>
<feature type="domain" description="Helicase C-terminal" evidence="19">
    <location>
        <begin position="215"/>
        <end position="363"/>
    </location>
</feature>
<dbReference type="InterPro" id="IPR006293">
    <property type="entry name" value="DNA_helicase_ATP-dep_RecQ_bac"/>
</dbReference>
<dbReference type="PROSITE" id="PS51192">
    <property type="entry name" value="HELICASE_ATP_BIND_1"/>
    <property type="match status" value="1"/>
</dbReference>
<dbReference type="Gene3D" id="3.40.50.300">
    <property type="entry name" value="P-loop containing nucleotide triphosphate hydrolases"/>
    <property type="match status" value="2"/>
</dbReference>
<dbReference type="GO" id="GO:0016787">
    <property type="term" value="F:hydrolase activity"/>
    <property type="evidence" value="ECO:0007669"/>
    <property type="project" value="UniProtKB-KW"/>
</dbReference>
<accession>A0ABS2PDH4</accession>
<evidence type="ECO:0000256" key="5">
    <source>
        <dbReference type="ARBA" id="ARBA00022741"/>
    </source>
</evidence>
<evidence type="ECO:0000256" key="13">
    <source>
        <dbReference type="ARBA" id="ARBA00023204"/>
    </source>
</evidence>
<reference evidence="20 21" key="1">
    <citation type="submission" date="2021-01" db="EMBL/GenBank/DDBJ databases">
        <title>Genomic Encyclopedia of Type Strains, Phase IV (KMG-IV): sequencing the most valuable type-strain genomes for metagenomic binning, comparative biology and taxonomic classification.</title>
        <authorList>
            <person name="Goeker M."/>
        </authorList>
    </citation>
    <scope>NUCLEOTIDE SEQUENCE [LARGE SCALE GENOMIC DNA]</scope>
    <source>
        <strain evidence="20 21">DSM 25540</strain>
    </source>
</reference>
<evidence type="ECO:0000256" key="14">
    <source>
        <dbReference type="ARBA" id="ARBA00023235"/>
    </source>
</evidence>
<dbReference type="EMBL" id="JAFBEC010000007">
    <property type="protein sequence ID" value="MBM7633386.1"/>
    <property type="molecule type" value="Genomic_DNA"/>
</dbReference>
<keyword evidence="9" id="KW-0862">Zinc</keyword>
<dbReference type="InterPro" id="IPR044876">
    <property type="entry name" value="HRDC_dom_sf"/>
</dbReference>
<keyword evidence="7 20" id="KW-0378">Hydrolase</keyword>
<protein>
    <recommendedName>
        <fullName evidence="16">DNA helicase RecQ</fullName>
        <ecNumber evidence="16">5.6.2.4</ecNumber>
    </recommendedName>
</protein>
<evidence type="ECO:0000259" key="17">
    <source>
        <dbReference type="PROSITE" id="PS50967"/>
    </source>
</evidence>
<keyword evidence="11" id="KW-0238">DNA-binding</keyword>
<dbReference type="Proteomes" id="UP000741863">
    <property type="component" value="Unassembled WGS sequence"/>
</dbReference>
<evidence type="ECO:0000256" key="11">
    <source>
        <dbReference type="ARBA" id="ARBA00023125"/>
    </source>
</evidence>
<dbReference type="SMART" id="SM00487">
    <property type="entry name" value="DEXDc"/>
    <property type="match status" value="1"/>
</dbReference>
<dbReference type="PROSITE" id="PS50967">
    <property type="entry name" value="HRDC"/>
    <property type="match status" value="1"/>
</dbReference>
<evidence type="ECO:0000256" key="4">
    <source>
        <dbReference type="ARBA" id="ARBA00022723"/>
    </source>
</evidence>
<keyword evidence="4" id="KW-0479">Metal-binding</keyword>
<dbReference type="SUPFAM" id="SSF47819">
    <property type="entry name" value="HRDC-like"/>
    <property type="match status" value="1"/>
</dbReference>
<dbReference type="Pfam" id="PF09382">
    <property type="entry name" value="RQC"/>
    <property type="match status" value="1"/>
</dbReference>
<keyword evidence="6" id="KW-0227">DNA damage</keyword>
<dbReference type="InterPro" id="IPR010997">
    <property type="entry name" value="HRDC-like_sf"/>
</dbReference>
<evidence type="ECO:0000259" key="18">
    <source>
        <dbReference type="PROSITE" id="PS51192"/>
    </source>
</evidence>
<evidence type="ECO:0000256" key="15">
    <source>
        <dbReference type="ARBA" id="ARBA00034617"/>
    </source>
</evidence>
<dbReference type="GO" id="GO:0003678">
    <property type="term" value="F:DNA helicase activity"/>
    <property type="evidence" value="ECO:0007669"/>
    <property type="project" value="UniProtKB-EC"/>
</dbReference>
<dbReference type="InterPro" id="IPR014001">
    <property type="entry name" value="Helicase_ATP-bd"/>
</dbReference>
<dbReference type="Pfam" id="PF00270">
    <property type="entry name" value="DEAD"/>
    <property type="match status" value="1"/>
</dbReference>
<feature type="domain" description="Helicase ATP-binding" evidence="18">
    <location>
        <begin position="26"/>
        <end position="195"/>
    </location>
</feature>
<proteinExistence type="inferred from homology"/>
<dbReference type="SMART" id="SM00341">
    <property type="entry name" value="HRDC"/>
    <property type="match status" value="1"/>
</dbReference>
<keyword evidence="10" id="KW-0067">ATP-binding</keyword>
<dbReference type="InterPro" id="IPR018982">
    <property type="entry name" value="RQC_domain"/>
</dbReference>
<dbReference type="RefSeq" id="WP_204698016.1">
    <property type="nucleotide sequence ID" value="NZ_JAFBEC010000007.1"/>
</dbReference>
<dbReference type="NCBIfam" id="TIGR01389">
    <property type="entry name" value="recQ"/>
    <property type="match status" value="1"/>
</dbReference>
<comment type="cofactor">
    <cofactor evidence="1">
        <name>Mg(2+)</name>
        <dbReference type="ChEBI" id="CHEBI:18420"/>
    </cofactor>
</comment>
<dbReference type="Pfam" id="PF00271">
    <property type="entry name" value="Helicase_C"/>
    <property type="match status" value="1"/>
</dbReference>
<dbReference type="InterPro" id="IPR004589">
    <property type="entry name" value="DNA_helicase_ATP-dep_RecQ"/>
</dbReference>
<evidence type="ECO:0000256" key="3">
    <source>
        <dbReference type="ARBA" id="ARBA00005446"/>
    </source>
</evidence>
<evidence type="ECO:0000256" key="7">
    <source>
        <dbReference type="ARBA" id="ARBA00022801"/>
    </source>
</evidence>
<evidence type="ECO:0000256" key="1">
    <source>
        <dbReference type="ARBA" id="ARBA00001946"/>
    </source>
</evidence>
<evidence type="ECO:0000256" key="8">
    <source>
        <dbReference type="ARBA" id="ARBA00022806"/>
    </source>
</evidence>
<dbReference type="NCBIfam" id="TIGR00614">
    <property type="entry name" value="recQ_fam"/>
    <property type="match status" value="1"/>
</dbReference>
<evidence type="ECO:0000256" key="9">
    <source>
        <dbReference type="ARBA" id="ARBA00022833"/>
    </source>
</evidence>
<dbReference type="PANTHER" id="PTHR13710">
    <property type="entry name" value="DNA HELICASE RECQ FAMILY MEMBER"/>
    <property type="match status" value="1"/>
</dbReference>
<name>A0ABS2PDH4_9BACL</name>
<dbReference type="CDD" id="cd18794">
    <property type="entry name" value="SF2_C_RecQ"/>
    <property type="match status" value="1"/>
</dbReference>
<dbReference type="InterPro" id="IPR001650">
    <property type="entry name" value="Helicase_C-like"/>
</dbReference>
<dbReference type="EC" id="5.6.2.4" evidence="16"/>
<dbReference type="CDD" id="cd17920">
    <property type="entry name" value="DEXHc_RecQ"/>
    <property type="match status" value="1"/>
</dbReference>
<dbReference type="SMART" id="SM00956">
    <property type="entry name" value="RQC"/>
    <property type="match status" value="1"/>
</dbReference>
<keyword evidence="8 20" id="KW-0347">Helicase</keyword>
<dbReference type="SUPFAM" id="SSF52540">
    <property type="entry name" value="P-loop containing nucleoside triphosphate hydrolases"/>
    <property type="match status" value="1"/>
</dbReference>
<gene>
    <name evidence="20" type="ORF">JOD17_002480</name>
</gene>
<evidence type="ECO:0000259" key="19">
    <source>
        <dbReference type="PROSITE" id="PS51194"/>
    </source>
</evidence>
<dbReference type="Gene3D" id="1.10.150.80">
    <property type="entry name" value="HRDC domain"/>
    <property type="match status" value="1"/>
</dbReference>
<sequence length="599" mass="68457">MLEKARQLLHSYFGYETFRPGQEKILTHVLQGQDVMGIMPTGGGKSICYQLPSLMNDGITIVISPLISLMKDQVDELQENGIRATYINSTLSHEETNARIQRLYAGEYRLLYVAPERLLSSTFQQVIQYTKVDVIAVDEAHCLSQWGHDFRPSYLDIPTFIHRFEERPVVLALTATATPEVAEDVCELLSIPSERLIKTGFARENLIFSVHKGQDTDRFIVDYIKQNKEESGIIYTSTRKEAERIQNMLKKKFISAGIYHGGMSSEERARHQEDFVYDEVSVIVATNAFGMGINKSNVRYIIHAQMPRTMEAYYQEAGRAGRDGEMSECILLFSSQDIQVQQFLLEQTQYSEERKKAEFQKLRSMVNYCHTEQCLERYILDYFGDEQASDCGRCLHCKDDRQVVDVTRDGQMVLSCVRRMRERYGKTIVAQVLTGSANQKIRDFKLDRITTYGIMKGKKQKDVVAFIDFLIAHRYLSSGDGQFPVVALTDLSGAVLRGEEKILKKETVLTERAVSNDDPLFQQLRQIRTQLAKEHEVAPYMVFSDQTLREMSSQKPETKQQMLQVKGVGEHKYDVYGEAFLHVLRAEANGGSNEQTPVL</sequence>
<comment type="catalytic activity">
    <reaction evidence="15">
        <text>Couples ATP hydrolysis with the unwinding of duplex DNA by translocating in the 3'-5' direction.</text>
        <dbReference type="EC" id="5.6.2.4"/>
    </reaction>
</comment>
<dbReference type="InterPro" id="IPR002121">
    <property type="entry name" value="HRDC_dom"/>
</dbReference>
<comment type="caution">
    <text evidence="20">The sequence shown here is derived from an EMBL/GenBank/DDBJ whole genome shotgun (WGS) entry which is preliminary data.</text>
</comment>
<keyword evidence="12" id="KW-0233">DNA recombination</keyword>
<keyword evidence="14" id="KW-0413">Isomerase</keyword>
<dbReference type="InterPro" id="IPR036388">
    <property type="entry name" value="WH-like_DNA-bd_sf"/>
</dbReference>
<evidence type="ECO:0000256" key="16">
    <source>
        <dbReference type="NCBIfam" id="TIGR01389"/>
    </source>
</evidence>
<evidence type="ECO:0000256" key="2">
    <source>
        <dbReference type="ARBA" id="ARBA00001947"/>
    </source>
</evidence>
<organism evidence="20 21">
    <name type="scientific">Geomicrobium sediminis</name>
    <dbReference type="NCBI Taxonomy" id="1347788"/>
    <lineage>
        <taxon>Bacteria</taxon>
        <taxon>Bacillati</taxon>
        <taxon>Bacillota</taxon>
        <taxon>Bacilli</taxon>
        <taxon>Bacillales</taxon>
        <taxon>Geomicrobium</taxon>
    </lineage>
</organism>
<dbReference type="InterPro" id="IPR011545">
    <property type="entry name" value="DEAD/DEAH_box_helicase_dom"/>
</dbReference>
<dbReference type="InterPro" id="IPR032284">
    <property type="entry name" value="RecQ_Zn-bd"/>
</dbReference>
<keyword evidence="21" id="KW-1185">Reference proteome</keyword>
<evidence type="ECO:0000256" key="12">
    <source>
        <dbReference type="ARBA" id="ARBA00023172"/>
    </source>
</evidence>
<evidence type="ECO:0000313" key="20">
    <source>
        <dbReference type="EMBL" id="MBM7633386.1"/>
    </source>
</evidence>
<dbReference type="Pfam" id="PF16124">
    <property type="entry name" value="RecQ_Zn_bind"/>
    <property type="match status" value="1"/>
</dbReference>
<dbReference type="InterPro" id="IPR027417">
    <property type="entry name" value="P-loop_NTPase"/>
</dbReference>
<dbReference type="PANTHER" id="PTHR13710:SF105">
    <property type="entry name" value="ATP-DEPENDENT DNA HELICASE Q1"/>
    <property type="match status" value="1"/>
</dbReference>
<dbReference type="Gene3D" id="1.10.10.10">
    <property type="entry name" value="Winged helix-like DNA-binding domain superfamily/Winged helix DNA-binding domain"/>
    <property type="match status" value="1"/>
</dbReference>
<feature type="domain" description="HRDC" evidence="17">
    <location>
        <begin position="514"/>
        <end position="594"/>
    </location>
</feature>
<evidence type="ECO:0000256" key="6">
    <source>
        <dbReference type="ARBA" id="ARBA00022763"/>
    </source>
</evidence>
<comment type="similarity">
    <text evidence="3">Belongs to the helicase family. RecQ subfamily.</text>
</comment>
<evidence type="ECO:0000313" key="21">
    <source>
        <dbReference type="Proteomes" id="UP000741863"/>
    </source>
</evidence>
<keyword evidence="13" id="KW-0234">DNA repair</keyword>
<dbReference type="InterPro" id="IPR036390">
    <property type="entry name" value="WH_DNA-bd_sf"/>
</dbReference>
<dbReference type="Pfam" id="PF00570">
    <property type="entry name" value="HRDC"/>
    <property type="match status" value="1"/>
</dbReference>
<evidence type="ECO:0000256" key="10">
    <source>
        <dbReference type="ARBA" id="ARBA00022840"/>
    </source>
</evidence>
<dbReference type="SUPFAM" id="SSF46785">
    <property type="entry name" value="Winged helix' DNA-binding domain"/>
    <property type="match status" value="1"/>
</dbReference>
<dbReference type="PROSITE" id="PS51194">
    <property type="entry name" value="HELICASE_CTER"/>
    <property type="match status" value="1"/>
</dbReference>
<comment type="cofactor">
    <cofactor evidence="2">
        <name>Zn(2+)</name>
        <dbReference type="ChEBI" id="CHEBI:29105"/>
    </cofactor>
</comment>